<dbReference type="SUPFAM" id="SSF161098">
    <property type="entry name" value="MetI-like"/>
    <property type="match status" value="1"/>
</dbReference>
<dbReference type="HOGENOM" id="CLU_046113_2_2_5"/>
<dbReference type="Gene3D" id="1.10.3720.10">
    <property type="entry name" value="MetI-like"/>
    <property type="match status" value="1"/>
</dbReference>
<comment type="caution">
    <text evidence="9">The sequence shown here is derived from an EMBL/GenBank/DDBJ whole genome shotgun (WGS) entry which is preliminary data.</text>
</comment>
<dbReference type="PROSITE" id="PS50928">
    <property type="entry name" value="ABC_TM1"/>
    <property type="match status" value="1"/>
</dbReference>
<evidence type="ECO:0000256" key="7">
    <source>
        <dbReference type="RuleBase" id="RU363032"/>
    </source>
</evidence>
<protein>
    <submittedName>
        <fullName evidence="9">Binding-protein-dependent transport systems inner membrane component</fullName>
    </submittedName>
</protein>
<name>C4WPZ8_9HYPH</name>
<dbReference type="InterPro" id="IPR035906">
    <property type="entry name" value="MetI-like_sf"/>
</dbReference>
<evidence type="ECO:0000256" key="2">
    <source>
        <dbReference type="ARBA" id="ARBA00022448"/>
    </source>
</evidence>
<keyword evidence="3" id="KW-1003">Cell membrane</keyword>
<dbReference type="GO" id="GO:0005886">
    <property type="term" value="C:plasma membrane"/>
    <property type="evidence" value="ECO:0007669"/>
    <property type="project" value="UniProtKB-SubCell"/>
</dbReference>
<evidence type="ECO:0000256" key="1">
    <source>
        <dbReference type="ARBA" id="ARBA00004651"/>
    </source>
</evidence>
<comment type="subcellular location">
    <subcellularLocation>
        <location evidence="1 7">Cell membrane</location>
        <topology evidence="1 7">Multi-pass membrane protein</topology>
    </subcellularLocation>
</comment>
<accession>C4WPZ8</accession>
<evidence type="ECO:0000313" key="10">
    <source>
        <dbReference type="Proteomes" id="UP000004386"/>
    </source>
</evidence>
<evidence type="ECO:0000313" key="9">
    <source>
        <dbReference type="EMBL" id="EEQ94341.1"/>
    </source>
</evidence>
<comment type="similarity">
    <text evidence="7">Belongs to the binding-protein-dependent transport system permease family.</text>
</comment>
<dbReference type="AlphaFoldDB" id="C4WPZ8"/>
<dbReference type="Pfam" id="PF00528">
    <property type="entry name" value="BPD_transp_1"/>
    <property type="match status" value="1"/>
</dbReference>
<keyword evidence="5 7" id="KW-1133">Transmembrane helix</keyword>
<feature type="domain" description="ABC transmembrane type-1" evidence="8">
    <location>
        <begin position="83"/>
        <end position="267"/>
    </location>
</feature>
<keyword evidence="2 7" id="KW-0813">Transport</keyword>
<feature type="transmembrane region" description="Helical" evidence="7">
    <location>
        <begin position="79"/>
        <end position="109"/>
    </location>
</feature>
<gene>
    <name evidence="9" type="ORF">OINT_2001568</name>
</gene>
<evidence type="ECO:0000256" key="3">
    <source>
        <dbReference type="ARBA" id="ARBA00022475"/>
    </source>
</evidence>
<sequence length="282" mass="30543">MECAQGRGSQGLSADEWGKEMKKPMLFLAQLSVAVAVILVWHLFTATHLLGNPAKAKFFFATPGDVAVRISKWFAEGTIWYHLGITLLEAMLAFAIGAIGGVLIGFWFARKPLLAAIFDPYVKAANSLPRVVLAPIFALWLGLGIWSKVALGVSLVFFIVFFNVYQGVKEVNQTVLANARMLGMNERQLLRNVYLPSALSWMFSSLHTAVGFAVVGAVVGEYLGSSAGLGYLIHQAEGVFDVTGVFAGMLVLTAFVLVIDWGVSIIEARLLVWRPKAAGHNG</sequence>
<dbReference type="EMBL" id="ACQA01000002">
    <property type="protein sequence ID" value="EEQ94341.1"/>
    <property type="molecule type" value="Genomic_DNA"/>
</dbReference>
<evidence type="ECO:0000256" key="4">
    <source>
        <dbReference type="ARBA" id="ARBA00022692"/>
    </source>
</evidence>
<dbReference type="PANTHER" id="PTHR30151">
    <property type="entry name" value="ALKANE SULFONATE ABC TRANSPORTER-RELATED, MEMBRANE SUBUNIT"/>
    <property type="match status" value="1"/>
</dbReference>
<feature type="transmembrane region" description="Helical" evidence="7">
    <location>
        <begin position="239"/>
        <end position="266"/>
    </location>
</feature>
<evidence type="ECO:0000259" key="8">
    <source>
        <dbReference type="PROSITE" id="PS50928"/>
    </source>
</evidence>
<dbReference type="GO" id="GO:0055085">
    <property type="term" value="P:transmembrane transport"/>
    <property type="evidence" value="ECO:0007669"/>
    <property type="project" value="InterPro"/>
</dbReference>
<dbReference type="CDD" id="cd06261">
    <property type="entry name" value="TM_PBP2"/>
    <property type="match status" value="1"/>
</dbReference>
<dbReference type="PANTHER" id="PTHR30151:SF20">
    <property type="entry name" value="ABC TRANSPORTER PERMEASE PROTEIN HI_0355-RELATED"/>
    <property type="match status" value="1"/>
</dbReference>
<feature type="transmembrane region" description="Helical" evidence="7">
    <location>
        <begin position="149"/>
        <end position="168"/>
    </location>
</feature>
<proteinExistence type="inferred from homology"/>
<dbReference type="InterPro" id="IPR000515">
    <property type="entry name" value="MetI-like"/>
</dbReference>
<reference evidence="9 10" key="1">
    <citation type="submission" date="2009-05" db="EMBL/GenBank/DDBJ databases">
        <authorList>
            <person name="Setubal J.C."/>
            <person name="Boyle S."/>
            <person name="Crasta O.R."/>
            <person name="Gillespie J.J."/>
            <person name="Kenyon R.W."/>
            <person name="Lu J."/>
            <person name="Mane S."/>
            <person name="Nagrani S."/>
            <person name="Shallom J.M."/>
            <person name="Shallom S."/>
            <person name="Shukla M."/>
            <person name="Snyder E.E."/>
            <person name="Sobral B.W."/>
            <person name="Wattam A.R."/>
            <person name="Will R."/>
            <person name="Williams K."/>
            <person name="Yoo H."/>
            <person name="Munk C."/>
            <person name="Tapia R."/>
            <person name="Green L."/>
            <person name="Rogers Y."/>
            <person name="Detter J.C."/>
            <person name="Bruce D."/>
            <person name="Brettin T.S."/>
            <person name="Tsolis R."/>
        </authorList>
    </citation>
    <scope>NUCLEOTIDE SEQUENCE [LARGE SCALE GENOMIC DNA]</scope>
    <source>
        <strain evidence="9 10">LMG 3301</strain>
    </source>
</reference>
<keyword evidence="4 7" id="KW-0812">Transmembrane</keyword>
<feature type="transmembrane region" description="Helical" evidence="7">
    <location>
        <begin position="25"/>
        <end position="44"/>
    </location>
</feature>
<keyword evidence="6 7" id="KW-0472">Membrane</keyword>
<evidence type="ECO:0000256" key="5">
    <source>
        <dbReference type="ARBA" id="ARBA00022989"/>
    </source>
</evidence>
<evidence type="ECO:0000256" key="6">
    <source>
        <dbReference type="ARBA" id="ARBA00023136"/>
    </source>
</evidence>
<dbReference type="Proteomes" id="UP000004386">
    <property type="component" value="Unassembled WGS sequence"/>
</dbReference>
<organism evidence="9 10">
    <name type="scientific">Brucella intermedia LMG 3301</name>
    <dbReference type="NCBI Taxonomy" id="641118"/>
    <lineage>
        <taxon>Bacteria</taxon>
        <taxon>Pseudomonadati</taxon>
        <taxon>Pseudomonadota</taxon>
        <taxon>Alphaproteobacteria</taxon>
        <taxon>Hyphomicrobiales</taxon>
        <taxon>Brucellaceae</taxon>
        <taxon>Brucella/Ochrobactrum group</taxon>
        <taxon>Brucella</taxon>
    </lineage>
</organism>